<feature type="transmembrane region" description="Helical" evidence="7">
    <location>
        <begin position="1686"/>
        <end position="1712"/>
    </location>
</feature>
<feature type="transmembrane region" description="Helical" evidence="7">
    <location>
        <begin position="2000"/>
        <end position="2021"/>
    </location>
</feature>
<dbReference type="Pfam" id="PF00041">
    <property type="entry name" value="fn3"/>
    <property type="match status" value="1"/>
</dbReference>
<dbReference type="GO" id="GO:0016020">
    <property type="term" value="C:membrane"/>
    <property type="evidence" value="ECO:0007669"/>
    <property type="project" value="UniProtKB-SubCell"/>
</dbReference>
<evidence type="ECO:0000256" key="5">
    <source>
        <dbReference type="ARBA" id="ARBA00023136"/>
    </source>
</evidence>
<comment type="similarity">
    <text evidence="2">Belongs to the PIEZO (TC 1.A.75) family.</text>
</comment>
<feature type="transmembrane region" description="Helical" evidence="7">
    <location>
        <begin position="1327"/>
        <end position="1345"/>
    </location>
</feature>
<feature type="transmembrane region" description="Helical" evidence="7">
    <location>
        <begin position="361"/>
        <end position="379"/>
    </location>
</feature>
<reference evidence="9" key="1">
    <citation type="submission" date="2021-01" db="EMBL/GenBank/DDBJ databases">
        <authorList>
            <person name="Corre E."/>
            <person name="Pelletier E."/>
            <person name="Niang G."/>
            <person name="Scheremetjew M."/>
            <person name="Finn R."/>
            <person name="Kale V."/>
            <person name="Holt S."/>
            <person name="Cochrane G."/>
            <person name="Meng A."/>
            <person name="Brown T."/>
            <person name="Cohen L."/>
        </authorList>
    </citation>
    <scope>NUCLEOTIDE SEQUENCE</scope>
    <source>
        <strain evidence="9">Clade-D-RCC2572</strain>
    </source>
</reference>
<feature type="transmembrane region" description="Helical" evidence="7">
    <location>
        <begin position="1401"/>
        <end position="1422"/>
    </location>
</feature>
<dbReference type="EMBL" id="HBEW01000489">
    <property type="protein sequence ID" value="CAD8575896.1"/>
    <property type="molecule type" value="Transcribed_RNA"/>
</dbReference>
<dbReference type="GO" id="GO:0008381">
    <property type="term" value="F:mechanosensitive monoatomic ion channel activity"/>
    <property type="evidence" value="ECO:0007669"/>
    <property type="project" value="InterPro"/>
</dbReference>
<feature type="transmembrane region" description="Helical" evidence="7">
    <location>
        <begin position="1724"/>
        <end position="1743"/>
    </location>
</feature>
<evidence type="ECO:0000259" key="8">
    <source>
        <dbReference type="PROSITE" id="PS50853"/>
    </source>
</evidence>
<feature type="transmembrane region" description="Helical" evidence="7">
    <location>
        <begin position="385"/>
        <end position="404"/>
    </location>
</feature>
<evidence type="ECO:0000313" key="9">
    <source>
        <dbReference type="EMBL" id="CAD8575896.1"/>
    </source>
</evidence>
<feature type="region of interest" description="Disordered" evidence="6">
    <location>
        <begin position="1"/>
        <end position="33"/>
    </location>
</feature>
<dbReference type="PANTHER" id="PTHR13167:SF25">
    <property type="entry name" value="PIEZO-TYPE MECHANOSENSITIVE ION CHANNEL COMPONENT"/>
    <property type="match status" value="1"/>
</dbReference>
<feature type="transmembrane region" description="Helical" evidence="7">
    <location>
        <begin position="1289"/>
        <end position="1306"/>
    </location>
</feature>
<sequence>MLPVSQRRHVSDDEGWSSDDTESRSNGDDVSSESGYADVVRAPVLLRMVHALAIISSAVVRVDLVTMTYAVLFFILCACARADVRSVQLSMLAATCAAYVAGVYLLAQTLFQISVASTNDQPGGWLRIWGLSRFSGNPSEARMLVPDILVLLTSVWCRKTLGVWIHTLSSVGKDDIRPAVVANLGKQALMRVFSMSERSLNDVIPKWFRLGGFMCSVGMGYSANGIMQLILFISAHMRLFGLRHTQTKYPLLTKVLHYSSKTTSLQILTAIIICGSYFYTAVSNTSQEVESSNTGAILGFWSLGTDGSMCCMSTAKVVGLTFAFLSHLFFAMANATGDTGEPFTFRELMGFDIKHQMSLPLYYLPLAGVFITLTGLTNIPGLQTSFVQIIDVLLVLFMVVWMLASARGVKGIRRMSSQDQGTHAEANTQSYEEKWLHRSSKALYFYVLFQYCYIAALYVYNIPDVASSIQSKWPDALRRHLTPYDFGMFRSSALESWEFLYPRYLTTMFCVVLSYWLAERSSVISSHILGSPRRLDLDTSLTTLQDQNAIGFALDAFSSVMTHVRTSIGEKVEESVFEVSMEMLLLVATICVGFRIELLSVIYAIVIVTACMELAVPSTRGTNHTSLRHGSFKIIGACQKLLQDVVQWIFYGVFRRRRSQDNIITAESVANTPTKGSIMQCDSLTESDYKVDPKQVPVCLHSEVNDYGFVFVILACTSITLKILTQITFFQSGLLSALVNVKYGSWLGFLSFSDSRLEDVIQSTSICCPWPYKLDVTQSFCYDESEISSSSNEYATQACFGFQSNWYILGVHYAVIIFAVFHGFLQRRHNVRMLMKAKSFSAKATPRASYWAKLRGDVKGCDVAMKLKLLIAMQRDRAKEPSTPVQKRVFASTDPGMSPIVQATPTNAEEDVFKSVPWAKATSPKGKNMKKSWRVLTLRLVYRFVSWDLSRSFDRLDSVFEQLASLKYLLAMVVLLINAFLKSDVTSTVYIVILGYFLAFNNGEGIVRCQSQGYAILLVIGFILMIHVVTALRLPTTLLDSNYCESCPEKHFWLDIWGCPASSTPPPPPPPPPPGVLFNFDFSCSSRPVIVQQYEVVSDIIVMLLIGHYVRKGHKNHVRDDVRTAWMRGYMRFKGQVMGEGWIQSEAFTRLANRVNARLAERRKLDETSELSFNEKIKRWDAVAKQLEEYKPSAIKESRREETKRAAILNRRLSRQVTSEKERSVINENLSFEQIVLQAKDAAAQDANSSGNNAHFTNSGFLKFFYKYLLVAIMILTMVAAVTQVDSDFISLAYASIAIAFALNYDGLRINCRIFRNRGYKWWNCELFRVLSTYVYFVLAAKLVYQIPYIKPILLNGHVALDGTCMEGTSECETINSLFGLRKLGSACDASMFASDCGSVLSWRSGSIGIDILLFLLCSIQVQLHSSEAYVRAVLKFEKQAMDRRARRSALYRKYIVSWRAKINNSLLLEYQSITEKVRESAMKTHEWSEFQKFRRLWDEEESILHSTPQNVKAVVVSSTSVRVKWKIDKLAKDIEAFYIKRERAPRASILPQYVNPVRVEIDPESSSNSYEYVVDKLTPGVNYTFVIQSYSQSNGFGPSSHCSEVVSLPKSQSNDAVVDALTKADEALSFMSRLSGTIANVASYLLDPALYPLPDDADWISRGDWGDSGLISGLGKVLYSQSERIFYIALVWNFVDHMDLMTAALILFVLSFASLMNPQPTPAAWRIIFWYAVVMLYVRLIIRSKVFCMQLDSDASADDRNRWHISIQPFCPTSTLYDATSDSEYSTASATLLTVPRNRTLVRDEVMSDIFLIASLVLHITHMTSLGQCTIDDADLVKPREDYEKFHELHDISQERMTSQTMGRTMTKRKEEALSKRKSRRHGSFRKSNRPNILVRCIRHVVTNVSALYAQVGLQNSRRTPTRDVGKPGTDVYALEILLQLILTLWFITDYSTLVFESVTGLSSTESFGTGLTISIISSVAWVVLTRIVYLTQSIRVKFALHLTQCVLYVVGVFLIVPLTDTRAYVSPRHNSHLRGFTVVMLLQFCLGAIQIREGYREGSQHKILLMRLGNSPPGRTIFRLTNLVPFLFEIRTMLDWVVCNTSMDFVMWFRYETLYYLLHVTHTVHSWRKNKREIYGGAIPFPYFMKILQGVGIIVGILALLTAPVFIFSTFNPALASNRVSTGTMEVHLDFSTQRHVLYNGIATGFAMDNSDDSVMQMELIGRQYYQSADSDCIRFPKFSASAWILPPTNKVELATALSSAATTSSCDATVTISTSFTRAGPSNAQTLTYDFVSTLTDAKCSELAAVISADTGSVQFDTLIPRGLHLPPSSSVEIIDRTYSSYIGLNMTLGSTTESKLWSASPTSTSFPDAAPDFCGTDVSESVYDEGVLFAAVSDRFLVGLVSSLGLSSYSVRALYFFIFFTVGYIIRSFFSFKLMHVLISEMSNTEEVMNVCQGLRLIRSLDYPGRRRDELKMYHALMRMTRASSMRRSSSIED</sequence>
<feature type="transmembrane region" description="Helical" evidence="7">
    <location>
        <begin position="51"/>
        <end position="77"/>
    </location>
</feature>
<keyword evidence="3 7" id="KW-0812">Transmembrane</keyword>
<dbReference type="InterPro" id="IPR036116">
    <property type="entry name" value="FN3_sf"/>
</dbReference>
<dbReference type="PANTHER" id="PTHR13167">
    <property type="entry name" value="PIEZO-TYPE MECHANOSENSITIVE ION CHANNEL COMPONENT"/>
    <property type="match status" value="1"/>
</dbReference>
<name>A0A7S0PJP6_9CHLO</name>
<feature type="transmembrane region" description="Helical" evidence="7">
    <location>
        <begin position="584"/>
        <end position="610"/>
    </location>
</feature>
<feature type="transmembrane region" description="Helical" evidence="7">
    <location>
        <begin position="1014"/>
        <end position="1032"/>
    </location>
</feature>
<evidence type="ECO:0000256" key="3">
    <source>
        <dbReference type="ARBA" id="ARBA00022692"/>
    </source>
</evidence>
<feature type="transmembrane region" description="Helical" evidence="7">
    <location>
        <begin position="443"/>
        <end position="460"/>
    </location>
</feature>
<evidence type="ECO:0000256" key="4">
    <source>
        <dbReference type="ARBA" id="ARBA00022989"/>
    </source>
</evidence>
<dbReference type="SUPFAM" id="SSF49265">
    <property type="entry name" value="Fibronectin type III"/>
    <property type="match status" value="1"/>
</dbReference>
<evidence type="ECO:0000256" key="2">
    <source>
        <dbReference type="ARBA" id="ARBA00007821"/>
    </source>
</evidence>
<feature type="region of interest" description="Disordered" evidence="6">
    <location>
        <begin position="1858"/>
        <end position="1887"/>
    </location>
</feature>
<evidence type="ECO:0000256" key="1">
    <source>
        <dbReference type="ARBA" id="ARBA00004141"/>
    </source>
</evidence>
<feature type="compositionally biased region" description="Basic residues" evidence="6">
    <location>
        <begin position="1877"/>
        <end position="1887"/>
    </location>
</feature>
<feature type="transmembrane region" description="Helical" evidence="7">
    <location>
        <begin position="806"/>
        <end position="825"/>
    </location>
</feature>
<dbReference type="GO" id="GO:0050982">
    <property type="term" value="P:detection of mechanical stimulus"/>
    <property type="evidence" value="ECO:0007669"/>
    <property type="project" value="TreeGrafter"/>
</dbReference>
<dbReference type="Pfam" id="PF12166">
    <property type="entry name" value="Piezo_cap"/>
    <property type="match status" value="1"/>
</dbReference>
<evidence type="ECO:0000256" key="6">
    <source>
        <dbReference type="SAM" id="MobiDB-lite"/>
    </source>
</evidence>
<dbReference type="GO" id="GO:0005261">
    <property type="term" value="F:monoatomic cation channel activity"/>
    <property type="evidence" value="ECO:0007669"/>
    <property type="project" value="TreeGrafter"/>
</dbReference>
<feature type="transmembrane region" description="Helical" evidence="7">
    <location>
        <begin position="2153"/>
        <end position="2173"/>
    </location>
</feature>
<evidence type="ECO:0000256" key="7">
    <source>
        <dbReference type="SAM" id="Phobius"/>
    </source>
</evidence>
<accession>A0A7S0PJP6</accession>
<dbReference type="Pfam" id="PF24874">
    <property type="entry name" value="Piezo_THU9_anchor"/>
    <property type="match status" value="1"/>
</dbReference>
<feature type="transmembrane region" description="Helical" evidence="7">
    <location>
        <begin position="89"/>
        <end position="107"/>
    </location>
</feature>
<feature type="transmembrane region" description="Helical" evidence="7">
    <location>
        <begin position="1933"/>
        <end position="1949"/>
    </location>
</feature>
<feature type="transmembrane region" description="Helical" evidence="7">
    <location>
        <begin position="959"/>
        <end position="981"/>
    </location>
</feature>
<dbReference type="InterPro" id="IPR027272">
    <property type="entry name" value="Piezo"/>
</dbReference>
<dbReference type="InterPro" id="IPR003961">
    <property type="entry name" value="FN3_dom"/>
</dbReference>
<feature type="transmembrane region" description="Helical" evidence="7">
    <location>
        <begin position="2417"/>
        <end position="2436"/>
    </location>
</feature>
<organism evidence="9">
    <name type="scientific">Ostreococcus mediterraneus</name>
    <dbReference type="NCBI Taxonomy" id="1486918"/>
    <lineage>
        <taxon>Eukaryota</taxon>
        <taxon>Viridiplantae</taxon>
        <taxon>Chlorophyta</taxon>
        <taxon>Mamiellophyceae</taxon>
        <taxon>Mamiellales</taxon>
        <taxon>Bathycoccaceae</taxon>
        <taxon>Ostreococcus</taxon>
    </lineage>
</organism>
<feature type="transmembrane region" description="Helical" evidence="7">
    <location>
        <begin position="207"/>
        <end position="233"/>
    </location>
</feature>
<feature type="transmembrane region" description="Helical" evidence="7">
    <location>
        <begin position="1090"/>
        <end position="1110"/>
    </location>
</feature>
<comment type="subcellular location">
    <subcellularLocation>
        <location evidence="1">Membrane</location>
        <topology evidence="1">Multi-pass membrane protein</topology>
    </subcellularLocation>
</comment>
<keyword evidence="5 7" id="KW-0472">Membrane</keyword>
<keyword evidence="4 7" id="KW-1133">Transmembrane helix</keyword>
<feature type="domain" description="Fibronectin type-III" evidence="8">
    <location>
        <begin position="1508"/>
        <end position="1611"/>
    </location>
</feature>
<dbReference type="Pfam" id="PF23188">
    <property type="entry name" value="THU_Piezo1"/>
    <property type="match status" value="1"/>
</dbReference>
<dbReference type="SMART" id="SM00060">
    <property type="entry name" value="FN3"/>
    <property type="match status" value="1"/>
</dbReference>
<proteinExistence type="inferred from homology"/>
<gene>
    <name evidence="9" type="ORF">OMED0929_LOCUS409</name>
</gene>
<dbReference type="InterPro" id="IPR056770">
    <property type="entry name" value="Piezo_THU9_anchor"/>
</dbReference>
<dbReference type="InterPro" id="IPR056768">
    <property type="entry name" value="THU_Piezo"/>
</dbReference>
<feature type="transmembrane region" description="Helical" evidence="7">
    <location>
        <begin position="987"/>
        <end position="1007"/>
    </location>
</feature>
<dbReference type="GO" id="GO:0042391">
    <property type="term" value="P:regulation of membrane potential"/>
    <property type="evidence" value="ECO:0007669"/>
    <property type="project" value="TreeGrafter"/>
</dbReference>
<dbReference type="InterPro" id="IPR031334">
    <property type="entry name" value="Piezo_cap_dom"/>
</dbReference>
<dbReference type="InterPro" id="IPR013783">
    <property type="entry name" value="Ig-like_fold"/>
</dbReference>
<dbReference type="Gene3D" id="2.60.40.10">
    <property type="entry name" value="Immunoglobulins"/>
    <property type="match status" value="1"/>
</dbReference>
<feature type="transmembrane region" description="Helical" evidence="7">
    <location>
        <begin position="1265"/>
        <end position="1283"/>
    </location>
</feature>
<feature type="transmembrane region" description="Helical" evidence="7">
    <location>
        <begin position="1969"/>
        <end position="1991"/>
    </location>
</feature>
<dbReference type="GO" id="GO:0071260">
    <property type="term" value="P:cellular response to mechanical stimulus"/>
    <property type="evidence" value="ECO:0007669"/>
    <property type="project" value="TreeGrafter"/>
</dbReference>
<dbReference type="PROSITE" id="PS50853">
    <property type="entry name" value="FN3"/>
    <property type="match status" value="1"/>
</dbReference>
<protein>
    <recommendedName>
        <fullName evidence="8">Fibronectin type-III domain-containing protein</fullName>
    </recommendedName>
</protein>